<evidence type="ECO:0000313" key="4">
    <source>
        <dbReference type="Proteomes" id="UP000249458"/>
    </source>
</evidence>
<reference evidence="3 4" key="1">
    <citation type="submission" date="2017-02" db="EMBL/GenBank/DDBJ databases">
        <title>Legionella quilivanii strain from human: case report and whole genome sequencing analysis.</title>
        <authorList>
            <person name="Lalancette C."/>
            <person name="Leduc J.-M."/>
            <person name="Levesque S."/>
            <person name="Fournier E."/>
            <person name="Saoud J."/>
            <person name="Faucher S.P."/>
            <person name="Bernard K."/>
            <person name="Martineau C."/>
            <person name="Longtin J."/>
        </authorList>
    </citation>
    <scope>NUCLEOTIDE SEQUENCE [LARGE SCALE GENOMIC DNA]</scope>
    <source>
        <strain evidence="3 4">ID143958</strain>
    </source>
</reference>
<accession>A0A364LJS5</accession>
<dbReference type="PANTHER" id="PTHR30204">
    <property type="entry name" value="REDOX-CYCLING DRUG-SENSING TRANSCRIPTIONAL ACTIVATOR SOXR"/>
    <property type="match status" value="1"/>
</dbReference>
<dbReference type="PANTHER" id="PTHR30204:SF96">
    <property type="entry name" value="CHROMOSOME-ANCHORING PROTEIN RACA"/>
    <property type="match status" value="1"/>
</dbReference>
<dbReference type="CDD" id="cd01106">
    <property type="entry name" value="HTH_TipAL-Mta"/>
    <property type="match status" value="1"/>
</dbReference>
<feature type="domain" description="HTH merR-type" evidence="2">
    <location>
        <begin position="3"/>
        <end position="72"/>
    </location>
</feature>
<keyword evidence="1" id="KW-0238">DNA-binding</keyword>
<dbReference type="Pfam" id="PF13411">
    <property type="entry name" value="MerR_1"/>
    <property type="match status" value="1"/>
</dbReference>
<proteinExistence type="predicted"/>
<dbReference type="GO" id="GO:0003700">
    <property type="term" value="F:DNA-binding transcription factor activity"/>
    <property type="evidence" value="ECO:0007669"/>
    <property type="project" value="InterPro"/>
</dbReference>
<sequence>MAEWLVKSLSQLTGVSVQTLHHYDRIDLLKPSLRLVNGYRVYTEKDLLKLQQIIALKFFGFELSHIKELLENEGDALDHFATQAQVLEKKAYALLEGAKALKNITSAMNKSQPIPWKSLIALIEVYQMTVKLEHSWVKDIFTPEELREYAAFKKETDESKQRAFFEKKLSYLIHEVGRNLHRDPSSEIGIRLGEECMMNINQLYGKKYAHLRTKQFEKGFANGLGLKERGLTSEIVNWMQKSISAYWQATFYELIKTFGEIPEKDFLSRWNELIDERCGNNFEHKQRVYEQFLKDDNVPDETKDWLNHLMINNNNVGG</sequence>
<dbReference type="RefSeq" id="WP_112219507.1">
    <property type="nucleotide sequence ID" value="NZ_MVJN01000005.1"/>
</dbReference>
<dbReference type="Gene3D" id="1.10.1660.10">
    <property type="match status" value="1"/>
</dbReference>
<dbReference type="AlphaFoldDB" id="A0A364LJS5"/>
<evidence type="ECO:0000256" key="1">
    <source>
        <dbReference type="ARBA" id="ARBA00023125"/>
    </source>
</evidence>
<comment type="caution">
    <text evidence="3">The sequence shown here is derived from an EMBL/GenBank/DDBJ whole genome shotgun (WGS) entry which is preliminary data.</text>
</comment>
<dbReference type="InterPro" id="IPR009061">
    <property type="entry name" value="DNA-bd_dom_put_sf"/>
</dbReference>
<dbReference type="EMBL" id="MVJN01000005">
    <property type="protein sequence ID" value="RAP36783.1"/>
    <property type="molecule type" value="Genomic_DNA"/>
</dbReference>
<dbReference type="InterPro" id="IPR047057">
    <property type="entry name" value="MerR_fam"/>
</dbReference>
<dbReference type="GO" id="GO:0003677">
    <property type="term" value="F:DNA binding"/>
    <property type="evidence" value="ECO:0007669"/>
    <property type="project" value="UniProtKB-KW"/>
</dbReference>
<dbReference type="SMART" id="SM00422">
    <property type="entry name" value="HTH_MERR"/>
    <property type="match status" value="1"/>
</dbReference>
<organism evidence="3 4">
    <name type="scientific">Legionella quinlivanii</name>
    <dbReference type="NCBI Taxonomy" id="45073"/>
    <lineage>
        <taxon>Bacteria</taxon>
        <taxon>Pseudomonadati</taxon>
        <taxon>Pseudomonadota</taxon>
        <taxon>Gammaproteobacteria</taxon>
        <taxon>Legionellales</taxon>
        <taxon>Legionellaceae</taxon>
        <taxon>Legionella</taxon>
    </lineage>
</organism>
<dbReference type="InterPro" id="IPR000551">
    <property type="entry name" value="MerR-type_HTH_dom"/>
</dbReference>
<evidence type="ECO:0000313" key="3">
    <source>
        <dbReference type="EMBL" id="RAP36783.1"/>
    </source>
</evidence>
<evidence type="ECO:0000259" key="2">
    <source>
        <dbReference type="PROSITE" id="PS50937"/>
    </source>
</evidence>
<dbReference type="SUPFAM" id="SSF46955">
    <property type="entry name" value="Putative DNA-binding domain"/>
    <property type="match status" value="1"/>
</dbReference>
<dbReference type="PROSITE" id="PS50937">
    <property type="entry name" value="HTH_MERR_2"/>
    <property type="match status" value="1"/>
</dbReference>
<protein>
    <submittedName>
        <fullName evidence="3">MerR family transcriptional regulator</fullName>
    </submittedName>
</protein>
<dbReference type="Proteomes" id="UP000249458">
    <property type="component" value="Unassembled WGS sequence"/>
</dbReference>
<name>A0A364LJS5_9GAMM</name>
<gene>
    <name evidence="3" type="ORF">B1207_08270</name>
</gene>